<dbReference type="RefSeq" id="WP_189323575.1">
    <property type="nucleotide sequence ID" value="NZ_BMPQ01000010.1"/>
</dbReference>
<keyword evidence="1" id="KW-0378">Hydrolase</keyword>
<dbReference type="InterPro" id="IPR036041">
    <property type="entry name" value="Ribosome-inact_prot_sf"/>
</dbReference>
<name>A0A917QY76_9ACTN</name>
<evidence type="ECO:0000313" key="4">
    <source>
        <dbReference type="EMBL" id="GGK77859.1"/>
    </source>
</evidence>
<evidence type="ECO:0000256" key="1">
    <source>
        <dbReference type="ARBA" id="ARBA00022801"/>
    </source>
</evidence>
<evidence type="ECO:0008006" key="6">
    <source>
        <dbReference type="Google" id="ProtNLM"/>
    </source>
</evidence>
<dbReference type="PANTHER" id="PTHR33453">
    <property type="match status" value="1"/>
</dbReference>
<evidence type="ECO:0000313" key="5">
    <source>
        <dbReference type="Proteomes" id="UP000637788"/>
    </source>
</evidence>
<organism evidence="4 5">
    <name type="scientific">Streptomyces flaveus</name>
    <dbReference type="NCBI Taxonomy" id="66370"/>
    <lineage>
        <taxon>Bacteria</taxon>
        <taxon>Bacillati</taxon>
        <taxon>Actinomycetota</taxon>
        <taxon>Actinomycetes</taxon>
        <taxon>Kitasatosporales</taxon>
        <taxon>Streptomycetaceae</taxon>
        <taxon>Streptomyces</taxon>
        <taxon>Streptomyces aurantiacus group</taxon>
    </lineage>
</organism>
<keyword evidence="3" id="KW-1133">Transmembrane helix</keyword>
<accession>A0A917QY76</accession>
<keyword evidence="3" id="KW-0812">Transmembrane</keyword>
<gene>
    <name evidence="4" type="ORF">GCM10010094_43850</name>
</gene>
<feature type="transmembrane region" description="Helical" evidence="3">
    <location>
        <begin position="31"/>
        <end position="49"/>
    </location>
</feature>
<protein>
    <recommendedName>
        <fullName evidence="6">Ribosome inactivating protein</fullName>
    </recommendedName>
</protein>
<keyword evidence="2" id="KW-0611">Plant defense</keyword>
<keyword evidence="5" id="KW-1185">Reference proteome</keyword>
<dbReference type="EMBL" id="BMPQ01000010">
    <property type="protein sequence ID" value="GGK77859.1"/>
    <property type="molecule type" value="Genomic_DNA"/>
</dbReference>
<comment type="caution">
    <text evidence="4">The sequence shown here is derived from an EMBL/GenBank/DDBJ whole genome shotgun (WGS) entry which is preliminary data.</text>
</comment>
<reference evidence="4" key="2">
    <citation type="submission" date="2020-09" db="EMBL/GenBank/DDBJ databases">
        <authorList>
            <person name="Sun Q."/>
            <person name="Ohkuma M."/>
        </authorList>
    </citation>
    <scope>NUCLEOTIDE SEQUENCE</scope>
    <source>
        <strain evidence="4">JCM 3035</strain>
    </source>
</reference>
<dbReference type="AlphaFoldDB" id="A0A917QY76"/>
<dbReference type="SUPFAM" id="SSF56371">
    <property type="entry name" value="Ribosome inactivating proteins (RIP)"/>
    <property type="match status" value="1"/>
</dbReference>
<reference evidence="4" key="1">
    <citation type="journal article" date="2014" name="Int. J. Syst. Evol. Microbiol.">
        <title>Complete genome sequence of Corynebacterium casei LMG S-19264T (=DSM 44701T), isolated from a smear-ripened cheese.</title>
        <authorList>
            <consortium name="US DOE Joint Genome Institute (JGI-PGF)"/>
            <person name="Walter F."/>
            <person name="Albersmeier A."/>
            <person name="Kalinowski J."/>
            <person name="Ruckert C."/>
        </authorList>
    </citation>
    <scope>NUCLEOTIDE SEQUENCE</scope>
    <source>
        <strain evidence="4">JCM 3035</strain>
    </source>
</reference>
<dbReference type="PANTHER" id="PTHR33453:SF9">
    <property type="entry name" value="ALBUMIN B-32"/>
    <property type="match status" value="1"/>
</dbReference>
<dbReference type="Proteomes" id="UP000637788">
    <property type="component" value="Unassembled WGS sequence"/>
</dbReference>
<dbReference type="Pfam" id="PF00161">
    <property type="entry name" value="RIP"/>
    <property type="match status" value="1"/>
</dbReference>
<dbReference type="InterPro" id="IPR001574">
    <property type="entry name" value="Ribosome_inactivat_prot"/>
</dbReference>
<dbReference type="GO" id="GO:0030598">
    <property type="term" value="F:rRNA N-glycosylase activity"/>
    <property type="evidence" value="ECO:0007669"/>
    <property type="project" value="InterPro"/>
</dbReference>
<proteinExistence type="predicted"/>
<sequence>MSPMSPEAKAVVDRAGGRGHKRRSRWLTGKFLVLFLAIATLLGGGALVAPQFQDDASAIDDGRDIVWDINGGPKAYQDMIKAVRQRATNGAVLREGVLQTDPTLDPKDHRNIFAVELRHSGVAESSGAPRIRLLMRARDLFVIGWHLTTSASGEGGDIVYFKGDDPGYLGADPRTAAARVQSLDFTGSYTDLERFSRRNRAGLTLSPQVMEQAFRNLRTSVERLPRTEATADAAMLFIMTIAETARFDPLEQAYRAPFDGGSHTISTAEAELMNSWGNASTQLVNNLNDRTPIDLRIQDPNPDEVDFIANTAGSMAAILAIALLQSKS</sequence>
<dbReference type="Gene3D" id="3.40.420.10">
    <property type="entry name" value="Ricin (A subunit), domain 1"/>
    <property type="match status" value="1"/>
</dbReference>
<dbReference type="InterPro" id="IPR016138">
    <property type="entry name" value="Ribosome_inactivat_prot_sub1"/>
</dbReference>
<evidence type="ECO:0000256" key="2">
    <source>
        <dbReference type="ARBA" id="ARBA00022821"/>
    </source>
</evidence>
<keyword evidence="3" id="KW-0472">Membrane</keyword>
<dbReference type="GO" id="GO:0006952">
    <property type="term" value="P:defense response"/>
    <property type="evidence" value="ECO:0007669"/>
    <property type="project" value="UniProtKB-KW"/>
</dbReference>
<evidence type="ECO:0000256" key="3">
    <source>
        <dbReference type="SAM" id="Phobius"/>
    </source>
</evidence>
<dbReference type="GO" id="GO:0017148">
    <property type="term" value="P:negative regulation of translation"/>
    <property type="evidence" value="ECO:0007669"/>
    <property type="project" value="InterPro"/>
</dbReference>